<gene>
    <name evidence="1" type="ORF">SG35_020130</name>
</gene>
<dbReference type="RefSeq" id="WP_044835083.1">
    <property type="nucleotide sequence ID" value="NZ_CP059735.1"/>
</dbReference>
<organism evidence="1 2">
    <name type="scientific">Thalassomonas actiniarum</name>
    <dbReference type="NCBI Taxonomy" id="485447"/>
    <lineage>
        <taxon>Bacteria</taxon>
        <taxon>Pseudomonadati</taxon>
        <taxon>Pseudomonadota</taxon>
        <taxon>Gammaproteobacteria</taxon>
        <taxon>Alteromonadales</taxon>
        <taxon>Colwelliaceae</taxon>
        <taxon>Thalassomonas</taxon>
    </lineage>
</organism>
<name>A0AAE9YLW8_9GAMM</name>
<accession>A0AAE9YLW8</accession>
<dbReference type="AlphaFoldDB" id="A0AAE9YLW8"/>
<dbReference type="EMBL" id="CP059735">
    <property type="protein sequence ID" value="WDD97605.1"/>
    <property type="molecule type" value="Genomic_DNA"/>
</dbReference>
<keyword evidence="2" id="KW-1185">Reference proteome</keyword>
<evidence type="ECO:0000313" key="2">
    <source>
        <dbReference type="Proteomes" id="UP000032568"/>
    </source>
</evidence>
<reference evidence="1 2" key="1">
    <citation type="journal article" date="2015" name="Genome Announc.">
        <title>Draft Genome Sequences of Marine Isolates of Thalassomonas viridans and Thalassomonas actiniarum.</title>
        <authorList>
            <person name="Olonade I."/>
            <person name="van Zyl L.J."/>
            <person name="Trindade M."/>
        </authorList>
    </citation>
    <scope>NUCLEOTIDE SEQUENCE [LARGE SCALE GENOMIC DNA]</scope>
    <source>
        <strain evidence="1 2">A5K-106</strain>
    </source>
</reference>
<reference evidence="1 2" key="2">
    <citation type="journal article" date="2022" name="Mar. Drugs">
        <title>Bioassay-Guided Fractionation Leads to the Detection of Cholic Acid Generated by the Rare Thalassomonas sp.</title>
        <authorList>
            <person name="Pheiffer F."/>
            <person name="Schneider Y.K."/>
            <person name="Hansen E.H."/>
            <person name="Andersen J.H."/>
            <person name="Isaksson J."/>
            <person name="Busche T."/>
            <person name="R C."/>
            <person name="Kalinowski J."/>
            <person name="Zyl L.V."/>
            <person name="Trindade M."/>
        </authorList>
    </citation>
    <scope>NUCLEOTIDE SEQUENCE [LARGE SCALE GENOMIC DNA]</scope>
    <source>
        <strain evidence="1 2">A5K-106</strain>
    </source>
</reference>
<protein>
    <submittedName>
        <fullName evidence="1">Uncharacterized protein</fullName>
    </submittedName>
</protein>
<sequence>MHVCREFSGVPGKRVGPNCFSPWYGKEYGHSNYQVLAAQPGKLLIKSMNEGSYNFYVCAVQDQHGNFMTGKYVGSYCWYPYGGHEYAVDPANHSDNRQVYVLWYKG</sequence>
<dbReference type="KEGG" id="tact:SG35_020130"/>
<dbReference type="Proteomes" id="UP000032568">
    <property type="component" value="Chromosome"/>
</dbReference>
<proteinExistence type="predicted"/>
<evidence type="ECO:0000313" key="1">
    <source>
        <dbReference type="EMBL" id="WDD97605.1"/>
    </source>
</evidence>